<dbReference type="GO" id="GO:0004777">
    <property type="term" value="F:succinate-semialdehyde dehydrogenase (NAD+) activity"/>
    <property type="evidence" value="ECO:0007669"/>
    <property type="project" value="UniProtKB-UniRule"/>
</dbReference>
<sequence>MHRNYSLDVTAPLLRTQGYVDGRWVTAASVFPVVDPATGQEIARVTDCGAAEAKQAVDAAYKAFYSWKQYTAKERSLLLRKWFDLMILHKDDLAKLITFECGKPMRESLGEIAYAASFLEWFSEEARRVYGDIVPSPARDRKILLLKQPVGVSSIITPWNFPSAMITRKVGAALAAGCTVVVKPAEDTPLSALALAELAEQAGIPAGVFNVVPCSREKMQSVGEVLCTDPLVSKISFTGSTATGKILLKMAADTVKKASMELGGHAPFIVFDSADVDKAVGGAMGSKFRNSGQTCVCSNRFLVQTGIYDRFVEKLGRAMDAELRLGHGSDPNTTQGPLINTRAAEKVVHQISDAVSQGAKVLRGGKRLDGSFMEPTLLTDVSTDMLCTKEETFGPLLPVIRFNTEEEALSIANASNVGLAGYLYSQDPAQMWRVAEALEVGLVGVNEGLLSTPEATFGGVKQSGLGREGAKYGIDEYLEVKYMCFGGLTP</sequence>
<comment type="subunit">
    <text evidence="5 11">Homotetramer.</text>
</comment>
<dbReference type="PANTHER" id="PTHR43353:SF5">
    <property type="entry name" value="SUCCINATE-SEMIALDEHYDE DEHYDROGENASE, MITOCHONDRIAL"/>
    <property type="match status" value="1"/>
</dbReference>
<keyword evidence="10" id="KW-1015">Disulfide bond</keyword>
<keyword evidence="6" id="KW-0597">Phosphoprotein</keyword>
<accession>A0AAV6PQM8</accession>
<dbReference type="EMBL" id="JAGKHQ010000021">
    <property type="protein sequence ID" value="KAG7474138.1"/>
    <property type="molecule type" value="Genomic_DNA"/>
</dbReference>
<dbReference type="AlphaFoldDB" id="A0AAV6PQM8"/>
<evidence type="ECO:0000256" key="9">
    <source>
        <dbReference type="ARBA" id="ARBA00023128"/>
    </source>
</evidence>
<dbReference type="InterPro" id="IPR050740">
    <property type="entry name" value="Aldehyde_DH_Superfamily"/>
</dbReference>
<dbReference type="InterPro" id="IPR016160">
    <property type="entry name" value="Ald_DH_CS_CYS"/>
</dbReference>
<evidence type="ECO:0000259" key="12">
    <source>
        <dbReference type="Pfam" id="PF00171"/>
    </source>
</evidence>
<gene>
    <name evidence="13" type="ORF">JOB18_002591</name>
</gene>
<evidence type="ECO:0000256" key="6">
    <source>
        <dbReference type="ARBA" id="ARBA00022553"/>
    </source>
</evidence>
<evidence type="ECO:0000256" key="7">
    <source>
        <dbReference type="ARBA" id="ARBA00022946"/>
    </source>
</evidence>
<dbReference type="GO" id="GO:0009450">
    <property type="term" value="P:gamma-aminobutyric acid catabolic process"/>
    <property type="evidence" value="ECO:0007669"/>
    <property type="project" value="UniProtKB-UniRule"/>
</dbReference>
<dbReference type="PROSITE" id="PS00070">
    <property type="entry name" value="ALDEHYDE_DEHYDR_CYS"/>
    <property type="match status" value="1"/>
</dbReference>
<dbReference type="PANTHER" id="PTHR43353">
    <property type="entry name" value="SUCCINATE-SEMIALDEHYDE DEHYDROGENASE, MITOCHONDRIAL"/>
    <property type="match status" value="1"/>
</dbReference>
<dbReference type="InterPro" id="IPR010102">
    <property type="entry name" value="Succ_semiAld_DH"/>
</dbReference>
<dbReference type="FunFam" id="3.40.605.10:FF:000026">
    <property type="entry name" value="Aldehyde dehydrogenase, putative"/>
    <property type="match status" value="1"/>
</dbReference>
<name>A0AAV6PQM8_SOLSE</name>
<evidence type="ECO:0000256" key="10">
    <source>
        <dbReference type="ARBA" id="ARBA00023157"/>
    </source>
</evidence>
<comment type="subcellular location">
    <subcellularLocation>
        <location evidence="2 11">Mitochondrion</location>
    </subcellularLocation>
</comment>
<feature type="domain" description="Aldehyde dehydrogenase" evidence="12">
    <location>
        <begin position="24"/>
        <end position="482"/>
    </location>
</feature>
<dbReference type="NCBIfam" id="TIGR01780">
    <property type="entry name" value="SSADH"/>
    <property type="match status" value="1"/>
</dbReference>
<evidence type="ECO:0000256" key="2">
    <source>
        <dbReference type="ARBA" id="ARBA00004173"/>
    </source>
</evidence>
<keyword evidence="8 11" id="KW-0560">Oxidoreductase</keyword>
<dbReference type="GO" id="GO:0005739">
    <property type="term" value="C:mitochondrion"/>
    <property type="evidence" value="ECO:0007669"/>
    <property type="project" value="UniProtKB-SubCell"/>
</dbReference>
<comment type="pathway">
    <text evidence="3 11">Amino-acid degradation; 4-aminobutanoate degradation.</text>
</comment>
<keyword evidence="9 11" id="KW-0496">Mitochondrion</keyword>
<comment type="catalytic activity">
    <reaction evidence="11">
        <text>succinate semialdehyde + NAD(+) + H2O = succinate + NADH + 2 H(+)</text>
        <dbReference type="Rhea" id="RHEA:13217"/>
        <dbReference type="ChEBI" id="CHEBI:15377"/>
        <dbReference type="ChEBI" id="CHEBI:15378"/>
        <dbReference type="ChEBI" id="CHEBI:30031"/>
        <dbReference type="ChEBI" id="CHEBI:57540"/>
        <dbReference type="ChEBI" id="CHEBI:57706"/>
        <dbReference type="ChEBI" id="CHEBI:57945"/>
        <dbReference type="EC" id="1.2.1.24"/>
    </reaction>
</comment>
<comment type="function">
    <text evidence="1">Catalyzes one step in the degradation of the inhibitory neurotransmitter gamma-aminobutyric acid (GABA).</text>
</comment>
<dbReference type="EC" id="1.2.1.24" evidence="11"/>
<dbReference type="Pfam" id="PF00171">
    <property type="entry name" value="Aldedh"/>
    <property type="match status" value="1"/>
</dbReference>
<dbReference type="InterPro" id="IPR015590">
    <property type="entry name" value="Aldehyde_DH_dom"/>
</dbReference>
<evidence type="ECO:0000256" key="5">
    <source>
        <dbReference type="ARBA" id="ARBA00011881"/>
    </source>
</evidence>
<evidence type="ECO:0000313" key="14">
    <source>
        <dbReference type="Proteomes" id="UP000693946"/>
    </source>
</evidence>
<dbReference type="Proteomes" id="UP000693946">
    <property type="component" value="Linkage Group LG9"/>
</dbReference>
<keyword evidence="11" id="KW-0520">NAD</keyword>
<evidence type="ECO:0000256" key="3">
    <source>
        <dbReference type="ARBA" id="ARBA00005176"/>
    </source>
</evidence>
<organism evidence="13 14">
    <name type="scientific">Solea senegalensis</name>
    <name type="common">Senegalese sole</name>
    <dbReference type="NCBI Taxonomy" id="28829"/>
    <lineage>
        <taxon>Eukaryota</taxon>
        <taxon>Metazoa</taxon>
        <taxon>Chordata</taxon>
        <taxon>Craniata</taxon>
        <taxon>Vertebrata</taxon>
        <taxon>Euteleostomi</taxon>
        <taxon>Actinopterygii</taxon>
        <taxon>Neopterygii</taxon>
        <taxon>Teleostei</taxon>
        <taxon>Neoteleostei</taxon>
        <taxon>Acanthomorphata</taxon>
        <taxon>Carangaria</taxon>
        <taxon>Pleuronectiformes</taxon>
        <taxon>Pleuronectoidei</taxon>
        <taxon>Soleidae</taxon>
        <taxon>Solea</taxon>
    </lineage>
</organism>
<comment type="similarity">
    <text evidence="4 11">Belongs to the aldehyde dehydrogenase family.</text>
</comment>
<proteinExistence type="inferred from homology"/>
<evidence type="ECO:0000256" key="1">
    <source>
        <dbReference type="ARBA" id="ARBA00003743"/>
    </source>
</evidence>
<reference evidence="13 14" key="1">
    <citation type="journal article" date="2021" name="Sci. Rep.">
        <title>Chromosome anchoring in Senegalese sole (Solea senegalensis) reveals sex-associated markers and genome rearrangements in flatfish.</title>
        <authorList>
            <person name="Guerrero-Cozar I."/>
            <person name="Gomez-Garrido J."/>
            <person name="Berbel C."/>
            <person name="Martinez-Blanch J.F."/>
            <person name="Alioto T."/>
            <person name="Claros M.G."/>
            <person name="Gagnaire P.A."/>
            <person name="Manchado M."/>
        </authorList>
    </citation>
    <scope>NUCLEOTIDE SEQUENCE [LARGE SCALE GENOMIC DNA]</scope>
    <source>
        <strain evidence="13">Sse05_10M</strain>
    </source>
</reference>
<keyword evidence="7" id="KW-0809">Transit peptide</keyword>
<protein>
    <recommendedName>
        <fullName evidence="11">Succinate-semialdehyde dehydrogenase</fullName>
        <ecNumber evidence="11">1.2.1.24</ecNumber>
    </recommendedName>
</protein>
<evidence type="ECO:0000256" key="4">
    <source>
        <dbReference type="ARBA" id="ARBA00009986"/>
    </source>
</evidence>
<dbReference type="FunFam" id="3.40.309.10:FF:000004">
    <property type="entry name" value="Succinate-semialdehyde dehydrogenase I"/>
    <property type="match status" value="1"/>
</dbReference>
<evidence type="ECO:0000256" key="11">
    <source>
        <dbReference type="RuleBase" id="RU365091"/>
    </source>
</evidence>
<evidence type="ECO:0000256" key="8">
    <source>
        <dbReference type="ARBA" id="ARBA00023002"/>
    </source>
</evidence>
<dbReference type="CDD" id="cd07103">
    <property type="entry name" value="ALDH_F5_SSADH_GabD"/>
    <property type="match status" value="1"/>
</dbReference>
<keyword evidence="14" id="KW-1185">Reference proteome</keyword>
<comment type="caution">
    <text evidence="13">The sequence shown here is derived from an EMBL/GenBank/DDBJ whole genome shotgun (WGS) entry which is preliminary data.</text>
</comment>
<dbReference type="FunFam" id="3.40.605.10:FF:000096">
    <property type="entry name" value="Succinate-semialdehyde dehydrogenase, mitochondrial"/>
    <property type="match status" value="1"/>
</dbReference>
<evidence type="ECO:0000313" key="13">
    <source>
        <dbReference type="EMBL" id="KAG7474138.1"/>
    </source>
</evidence>